<name>A0A8J4A3W0_9ACTN</name>
<evidence type="ECO:0000313" key="2">
    <source>
        <dbReference type="Proteomes" id="UP000635606"/>
    </source>
</evidence>
<dbReference type="InterPro" id="IPR011990">
    <property type="entry name" value="TPR-like_helical_dom_sf"/>
</dbReference>
<dbReference type="EMBL" id="BOPH01000155">
    <property type="protein sequence ID" value="GIJ75347.1"/>
    <property type="molecule type" value="Genomic_DNA"/>
</dbReference>
<sequence>MREPRREDDDALATIELVVRLNASPRIVDEFVRAAGSSHADNWFYAGLAAWALMDVTAHSLRKHSLLTSALDHLSTAVSLRPDHWPARFMRASYLTMLHSDEADEMIAFLLPGSYGLAAARDDARTLVDLRSAADPRAPYGLAPYCLLAVQALMDGDEPHAWEALRAGLSRTDAGPAPAMATQLAVPVVIALRRPELDGQPALRAELTRRCRLLTQPRERVT</sequence>
<protein>
    <submittedName>
        <fullName evidence="1">Uncharacterized protein</fullName>
    </submittedName>
</protein>
<comment type="caution">
    <text evidence="1">The sequence shown here is derived from an EMBL/GenBank/DDBJ whole genome shotgun (WGS) entry which is preliminary data.</text>
</comment>
<dbReference type="RefSeq" id="WP_203935110.1">
    <property type="nucleotide sequence ID" value="NZ_BOPH01000155.1"/>
</dbReference>
<evidence type="ECO:0000313" key="1">
    <source>
        <dbReference type="EMBL" id="GIJ75347.1"/>
    </source>
</evidence>
<reference evidence="1" key="1">
    <citation type="submission" date="2021-01" db="EMBL/GenBank/DDBJ databases">
        <title>Whole genome shotgun sequence of Virgisporangium ochraceum NBRC 16418.</title>
        <authorList>
            <person name="Komaki H."/>
            <person name="Tamura T."/>
        </authorList>
    </citation>
    <scope>NUCLEOTIDE SEQUENCE</scope>
    <source>
        <strain evidence="1">NBRC 16418</strain>
    </source>
</reference>
<keyword evidence="2" id="KW-1185">Reference proteome</keyword>
<gene>
    <name evidence="1" type="ORF">Voc01_102640</name>
</gene>
<organism evidence="1 2">
    <name type="scientific">Virgisporangium ochraceum</name>
    <dbReference type="NCBI Taxonomy" id="65505"/>
    <lineage>
        <taxon>Bacteria</taxon>
        <taxon>Bacillati</taxon>
        <taxon>Actinomycetota</taxon>
        <taxon>Actinomycetes</taxon>
        <taxon>Micromonosporales</taxon>
        <taxon>Micromonosporaceae</taxon>
        <taxon>Virgisporangium</taxon>
    </lineage>
</organism>
<accession>A0A8J4A3W0</accession>
<dbReference type="Gene3D" id="1.25.40.10">
    <property type="entry name" value="Tetratricopeptide repeat domain"/>
    <property type="match status" value="1"/>
</dbReference>
<dbReference type="AlphaFoldDB" id="A0A8J4A3W0"/>
<proteinExistence type="predicted"/>
<dbReference type="Proteomes" id="UP000635606">
    <property type="component" value="Unassembled WGS sequence"/>
</dbReference>